<accession>A0A7G9T5G5</accession>
<proteinExistence type="predicted"/>
<dbReference type="AlphaFoldDB" id="A0A7G9T5G5"/>
<evidence type="ECO:0000313" key="2">
    <source>
        <dbReference type="EMBL" id="QNN75340.1"/>
    </source>
</evidence>
<organism evidence="2 3">
    <name type="scientific">Weissella diestrammenae</name>
    <dbReference type="NCBI Taxonomy" id="1162633"/>
    <lineage>
        <taxon>Bacteria</taxon>
        <taxon>Bacillati</taxon>
        <taxon>Bacillota</taxon>
        <taxon>Bacilli</taxon>
        <taxon>Lactobacillales</taxon>
        <taxon>Lactobacillaceae</taxon>
        <taxon>Weissella</taxon>
    </lineage>
</organism>
<keyword evidence="3" id="KW-1185">Reference proteome</keyword>
<reference evidence="2 3" key="1">
    <citation type="submission" date="2020-08" db="EMBL/GenBank/DDBJ databases">
        <title>Genome sequence of Weissella diestrammenae KACC 16890T.</title>
        <authorList>
            <person name="Hyun D.-W."/>
            <person name="Bae J.-W."/>
        </authorList>
    </citation>
    <scope>NUCLEOTIDE SEQUENCE [LARGE SCALE GENOMIC DNA]</scope>
    <source>
        <strain evidence="2 3">KACC 16890</strain>
    </source>
</reference>
<dbReference type="Proteomes" id="UP000515800">
    <property type="component" value="Chromosome"/>
</dbReference>
<dbReference type="KEGG" id="wdi:H9L19_00065"/>
<protein>
    <submittedName>
        <fullName evidence="2">Uncharacterized protein</fullName>
    </submittedName>
</protein>
<dbReference type="RefSeq" id="WP_187529174.1">
    <property type="nucleotide sequence ID" value="NZ_CP060724.1"/>
</dbReference>
<name>A0A7G9T5G5_9LACO</name>
<evidence type="ECO:0000313" key="3">
    <source>
        <dbReference type="Proteomes" id="UP000515800"/>
    </source>
</evidence>
<evidence type="ECO:0000256" key="1">
    <source>
        <dbReference type="SAM" id="MobiDB-lite"/>
    </source>
</evidence>
<sequence>MALHTKKQDTIEKTLEDFIELPKSDNTEKDTFLGKKENPVKVSEEH</sequence>
<feature type="region of interest" description="Disordered" evidence="1">
    <location>
        <begin position="20"/>
        <end position="46"/>
    </location>
</feature>
<gene>
    <name evidence="2" type="ORF">H9L19_00065</name>
</gene>
<dbReference type="EMBL" id="CP060724">
    <property type="protein sequence ID" value="QNN75340.1"/>
    <property type="molecule type" value="Genomic_DNA"/>
</dbReference>